<evidence type="ECO:0000313" key="7">
    <source>
        <dbReference type="EMBL" id="MFC3851699.1"/>
    </source>
</evidence>
<dbReference type="InterPro" id="IPR000415">
    <property type="entry name" value="Nitroreductase-like"/>
</dbReference>
<evidence type="ECO:0000256" key="2">
    <source>
        <dbReference type="ARBA" id="ARBA00022643"/>
    </source>
</evidence>
<keyword evidence="2 5" id="KW-0288">FMN</keyword>
<name>A0ABV7ZT06_9GAMM</name>
<keyword evidence="4 5" id="KW-0560">Oxidoreductase</keyword>
<keyword evidence="5" id="KW-0520">NAD</keyword>
<feature type="domain" description="Nitroreductase" evidence="6">
    <location>
        <begin position="22"/>
        <end position="162"/>
    </location>
</feature>
<dbReference type="HAMAP" id="MF_01204">
    <property type="entry name" value="Oxidoreductase_RutE_HadB"/>
    <property type="match status" value="1"/>
</dbReference>
<keyword evidence="3 5" id="KW-0521">NADP</keyword>
<evidence type="ECO:0000313" key="8">
    <source>
        <dbReference type="Proteomes" id="UP001595617"/>
    </source>
</evidence>
<proteinExistence type="inferred from homology"/>
<dbReference type="Proteomes" id="UP001595617">
    <property type="component" value="Unassembled WGS sequence"/>
</dbReference>
<dbReference type="NCBIfam" id="NF003768">
    <property type="entry name" value="PRK05365.1"/>
    <property type="match status" value="1"/>
</dbReference>
<organism evidence="7 8">
    <name type="scientific">Saccharospirillum mangrovi</name>
    <dbReference type="NCBI Taxonomy" id="2161747"/>
    <lineage>
        <taxon>Bacteria</taxon>
        <taxon>Pseudomonadati</taxon>
        <taxon>Pseudomonadota</taxon>
        <taxon>Gammaproteobacteria</taxon>
        <taxon>Oceanospirillales</taxon>
        <taxon>Saccharospirillaceae</taxon>
        <taxon>Saccharospirillum</taxon>
    </lineage>
</organism>
<dbReference type="EMBL" id="JBHRYR010000002">
    <property type="protein sequence ID" value="MFC3851699.1"/>
    <property type="molecule type" value="Genomic_DNA"/>
</dbReference>
<dbReference type="Pfam" id="PF00881">
    <property type="entry name" value="Nitroreductase"/>
    <property type="match status" value="1"/>
</dbReference>
<accession>A0ABV7ZT06</accession>
<evidence type="ECO:0000256" key="3">
    <source>
        <dbReference type="ARBA" id="ARBA00022857"/>
    </source>
</evidence>
<gene>
    <name evidence="7" type="ORF">ACFOOG_02535</name>
</gene>
<dbReference type="EC" id="1.-.-.-" evidence="5"/>
<evidence type="ECO:0000256" key="5">
    <source>
        <dbReference type="HAMAP-Rule" id="MF_01204"/>
    </source>
</evidence>
<comment type="caution">
    <text evidence="7">The sequence shown here is derived from an EMBL/GenBank/DDBJ whole genome shotgun (WGS) entry which is preliminary data.</text>
</comment>
<protein>
    <recommendedName>
        <fullName evidence="5">Putative NADH dehydrogenase/NAD(P)H nitroreductase ACFOOG_02535</fullName>
        <ecNumber evidence="5">1.-.-.-</ecNumber>
    </recommendedName>
</protein>
<dbReference type="PANTHER" id="PTHR43543:SF1">
    <property type="entry name" value="MALONIC SEMIALDEHYDE REDUCTASE RUTE-RELATED"/>
    <property type="match status" value="1"/>
</dbReference>
<comment type="cofactor">
    <cofactor evidence="5">
        <name>FMN</name>
        <dbReference type="ChEBI" id="CHEBI:58210"/>
    </cofactor>
</comment>
<evidence type="ECO:0000256" key="4">
    <source>
        <dbReference type="ARBA" id="ARBA00023002"/>
    </source>
</evidence>
<comment type="similarity">
    <text evidence="5">Belongs to the nitroreductase family. HadB/RutE subfamily.</text>
</comment>
<dbReference type="GO" id="GO:0035527">
    <property type="term" value="F:3-hydroxypropionate dehydrogenase (NADP+) activity"/>
    <property type="evidence" value="ECO:0007669"/>
    <property type="project" value="UniProtKB-EC"/>
</dbReference>
<dbReference type="Gene3D" id="3.40.109.10">
    <property type="entry name" value="NADH Oxidase"/>
    <property type="match status" value="1"/>
</dbReference>
<keyword evidence="1 5" id="KW-0285">Flavoprotein</keyword>
<dbReference type="CDD" id="cd02148">
    <property type="entry name" value="RutE-like"/>
    <property type="match status" value="1"/>
</dbReference>
<dbReference type="InterPro" id="IPR029479">
    <property type="entry name" value="Nitroreductase"/>
</dbReference>
<dbReference type="RefSeq" id="WP_380693002.1">
    <property type="nucleotide sequence ID" value="NZ_JBHRYR010000002.1"/>
</dbReference>
<evidence type="ECO:0000256" key="1">
    <source>
        <dbReference type="ARBA" id="ARBA00022630"/>
    </source>
</evidence>
<sequence>MDKPILPDSVLNQLFLAARTYHYWQDKAVDDALLVRLYDLARMAPTSVNSNPLRVYFLRTPEAKARLLPALDEGNVRKVEGAPVTAILAYDRRFHDQLPDLYPHINAKALFVGNEPYREETAFRNSSLQGGYFILAARALGLDCGPISGFDNDQVDHIFFGEQDRHLRSNFICNLGYGDDEKLRPRGARLSFDTACRLL</sequence>
<evidence type="ECO:0000259" key="6">
    <source>
        <dbReference type="Pfam" id="PF00881"/>
    </source>
</evidence>
<dbReference type="InterPro" id="IPR050461">
    <property type="entry name" value="Nitroreductase_HadB/RutE"/>
</dbReference>
<keyword evidence="8" id="KW-1185">Reference proteome</keyword>
<dbReference type="SUPFAM" id="SSF55469">
    <property type="entry name" value="FMN-dependent nitroreductase-like"/>
    <property type="match status" value="1"/>
</dbReference>
<dbReference type="PANTHER" id="PTHR43543">
    <property type="entry name" value="MALONIC SEMIALDEHYDE REDUCTASE RUTE-RELATED"/>
    <property type="match status" value="1"/>
</dbReference>
<dbReference type="InterPro" id="IPR023936">
    <property type="entry name" value="RutE-like"/>
</dbReference>
<reference evidence="8" key="1">
    <citation type="journal article" date="2019" name="Int. J. Syst. Evol. Microbiol.">
        <title>The Global Catalogue of Microorganisms (GCM) 10K type strain sequencing project: providing services to taxonomists for standard genome sequencing and annotation.</title>
        <authorList>
            <consortium name="The Broad Institute Genomics Platform"/>
            <consortium name="The Broad Institute Genome Sequencing Center for Infectious Disease"/>
            <person name="Wu L."/>
            <person name="Ma J."/>
        </authorList>
    </citation>
    <scope>NUCLEOTIDE SEQUENCE [LARGE SCALE GENOMIC DNA]</scope>
    <source>
        <strain evidence="8">IBRC 10765</strain>
    </source>
</reference>